<evidence type="ECO:0000313" key="6">
    <source>
        <dbReference type="EMBL" id="MFC3761366.1"/>
    </source>
</evidence>
<dbReference type="PANTHER" id="PTHR30055">
    <property type="entry name" value="HTH-TYPE TRANSCRIPTIONAL REGULATOR RUTR"/>
    <property type="match status" value="1"/>
</dbReference>
<organism evidence="6 7">
    <name type="scientific">Tenggerimyces flavus</name>
    <dbReference type="NCBI Taxonomy" id="1708749"/>
    <lineage>
        <taxon>Bacteria</taxon>
        <taxon>Bacillati</taxon>
        <taxon>Actinomycetota</taxon>
        <taxon>Actinomycetes</taxon>
        <taxon>Propionibacteriales</taxon>
        <taxon>Nocardioidaceae</taxon>
        <taxon>Tenggerimyces</taxon>
    </lineage>
</organism>
<dbReference type="Pfam" id="PF00440">
    <property type="entry name" value="TetR_N"/>
    <property type="match status" value="1"/>
</dbReference>
<dbReference type="Gene3D" id="1.10.357.10">
    <property type="entry name" value="Tetracycline Repressor, domain 2"/>
    <property type="match status" value="1"/>
</dbReference>
<dbReference type="EMBL" id="JBHRZH010000008">
    <property type="protein sequence ID" value="MFC3761366.1"/>
    <property type="molecule type" value="Genomic_DNA"/>
</dbReference>
<protein>
    <submittedName>
        <fullName evidence="6">TetR/AcrR family transcriptional regulator</fullName>
    </submittedName>
</protein>
<gene>
    <name evidence="6" type="ORF">ACFOUW_10980</name>
</gene>
<dbReference type="PANTHER" id="PTHR30055:SF234">
    <property type="entry name" value="HTH-TYPE TRANSCRIPTIONAL REGULATOR BETI"/>
    <property type="match status" value="1"/>
</dbReference>
<dbReference type="InterPro" id="IPR001647">
    <property type="entry name" value="HTH_TetR"/>
</dbReference>
<evidence type="ECO:0000259" key="5">
    <source>
        <dbReference type="PROSITE" id="PS50977"/>
    </source>
</evidence>
<dbReference type="InterPro" id="IPR036271">
    <property type="entry name" value="Tet_transcr_reg_TetR-rel_C_sf"/>
</dbReference>
<dbReference type="SUPFAM" id="SSF46689">
    <property type="entry name" value="Homeodomain-like"/>
    <property type="match status" value="1"/>
</dbReference>
<evidence type="ECO:0000256" key="3">
    <source>
        <dbReference type="ARBA" id="ARBA00023163"/>
    </source>
</evidence>
<dbReference type="InterPro" id="IPR009057">
    <property type="entry name" value="Homeodomain-like_sf"/>
</dbReference>
<dbReference type="PROSITE" id="PS50977">
    <property type="entry name" value="HTH_TETR_2"/>
    <property type="match status" value="1"/>
</dbReference>
<feature type="DNA-binding region" description="H-T-H motif" evidence="4">
    <location>
        <begin position="32"/>
        <end position="51"/>
    </location>
</feature>
<keyword evidence="2 4" id="KW-0238">DNA-binding</keyword>
<dbReference type="InterPro" id="IPR049445">
    <property type="entry name" value="TetR_SbtR-like_C"/>
</dbReference>
<evidence type="ECO:0000256" key="4">
    <source>
        <dbReference type="PROSITE-ProRule" id="PRU00335"/>
    </source>
</evidence>
<keyword evidence="3" id="KW-0804">Transcription</keyword>
<dbReference type="Proteomes" id="UP001595699">
    <property type="component" value="Unassembled WGS sequence"/>
</dbReference>
<dbReference type="RefSeq" id="WP_205118434.1">
    <property type="nucleotide sequence ID" value="NZ_JAFBCM010000001.1"/>
</dbReference>
<keyword evidence="1" id="KW-0805">Transcription regulation</keyword>
<evidence type="ECO:0000313" key="7">
    <source>
        <dbReference type="Proteomes" id="UP001595699"/>
    </source>
</evidence>
<keyword evidence="7" id="KW-1185">Reference proteome</keyword>
<evidence type="ECO:0000256" key="1">
    <source>
        <dbReference type="ARBA" id="ARBA00023015"/>
    </source>
</evidence>
<comment type="caution">
    <text evidence="6">The sequence shown here is derived from an EMBL/GenBank/DDBJ whole genome shotgun (WGS) entry which is preliminary data.</text>
</comment>
<dbReference type="SUPFAM" id="SSF48498">
    <property type="entry name" value="Tetracyclin repressor-like, C-terminal domain"/>
    <property type="match status" value="1"/>
</dbReference>
<proteinExistence type="predicted"/>
<evidence type="ECO:0000256" key="2">
    <source>
        <dbReference type="ARBA" id="ARBA00023125"/>
    </source>
</evidence>
<feature type="domain" description="HTH tetR-type" evidence="5">
    <location>
        <begin position="10"/>
        <end position="69"/>
    </location>
</feature>
<name>A0ABV7Y7T4_9ACTN</name>
<reference evidence="7" key="1">
    <citation type="journal article" date="2019" name="Int. J. Syst. Evol. Microbiol.">
        <title>The Global Catalogue of Microorganisms (GCM) 10K type strain sequencing project: providing services to taxonomists for standard genome sequencing and annotation.</title>
        <authorList>
            <consortium name="The Broad Institute Genomics Platform"/>
            <consortium name="The Broad Institute Genome Sequencing Center for Infectious Disease"/>
            <person name="Wu L."/>
            <person name="Ma J."/>
        </authorList>
    </citation>
    <scope>NUCLEOTIDE SEQUENCE [LARGE SCALE GENOMIC DNA]</scope>
    <source>
        <strain evidence="7">CGMCC 4.7241</strain>
    </source>
</reference>
<dbReference type="InterPro" id="IPR050109">
    <property type="entry name" value="HTH-type_TetR-like_transc_reg"/>
</dbReference>
<sequence>MERKPRRDAQRNREALIEAARGVFAEQGINASLEEIARRADLGIATLYRHFPARTDLADAVLAEEIEARVTIGEEALAMSDPWDGFVHYLEATLVREAANRAINDLMSMRLPRAVCTEDARKRMYDLLVQLVERAQRSGQLRKDLTPEDLPFLTWANTRIVEATGSIAPNAWRRHLGLLLDGLRASAAHELDQPPMSPRQVYRAMITLGRHTR</sequence>
<dbReference type="PRINTS" id="PR00455">
    <property type="entry name" value="HTHTETR"/>
</dbReference>
<accession>A0ABV7Y7T4</accession>
<dbReference type="Pfam" id="PF21597">
    <property type="entry name" value="TetR_C_43"/>
    <property type="match status" value="1"/>
</dbReference>